<proteinExistence type="predicted"/>
<evidence type="ECO:0000256" key="1">
    <source>
        <dbReference type="SAM" id="MobiDB-lite"/>
    </source>
</evidence>
<sequence length="158" mass="16530">MNPMKLHFRRGFAVAAGAGLLAFGLAACGGTTDDAGSSNSDNTQETQTEPQTEEAVASLGCDDLGDIVWGLAPDPEMRLGEMPNDQFNTLAIWMVDNGGDFEDTDLGALVVEWGTLGPGYYEKGGEALSDADSEAFEAASEGIDASCDGLGFGFEEEF</sequence>
<reference evidence="3 4" key="1">
    <citation type="submission" date="2019-06" db="EMBL/GenBank/DDBJ databases">
        <title>Sequencing the genomes of 1000 actinobacteria strains.</title>
        <authorList>
            <person name="Klenk H.-P."/>
        </authorList>
    </citation>
    <scope>NUCLEOTIDE SEQUENCE [LARGE SCALE GENOMIC DNA]</scope>
    <source>
        <strain evidence="3 4">DSM 45928</strain>
    </source>
</reference>
<feature type="signal peptide" evidence="2">
    <location>
        <begin position="1"/>
        <end position="27"/>
    </location>
</feature>
<dbReference type="EMBL" id="VFOW01000001">
    <property type="protein sequence ID" value="TQL77921.1"/>
    <property type="molecule type" value="Genomic_DNA"/>
</dbReference>
<organism evidence="3 4">
    <name type="scientific">Stackebrandtia endophytica</name>
    <dbReference type="NCBI Taxonomy" id="1496996"/>
    <lineage>
        <taxon>Bacteria</taxon>
        <taxon>Bacillati</taxon>
        <taxon>Actinomycetota</taxon>
        <taxon>Actinomycetes</taxon>
        <taxon>Glycomycetales</taxon>
        <taxon>Glycomycetaceae</taxon>
        <taxon>Stackebrandtia</taxon>
    </lineage>
</organism>
<feature type="region of interest" description="Disordered" evidence="1">
    <location>
        <begin position="33"/>
        <end position="56"/>
    </location>
</feature>
<feature type="compositionally biased region" description="Low complexity" evidence="1">
    <location>
        <begin position="43"/>
        <end position="54"/>
    </location>
</feature>
<comment type="caution">
    <text evidence="3">The sequence shown here is derived from an EMBL/GenBank/DDBJ whole genome shotgun (WGS) entry which is preliminary data.</text>
</comment>
<feature type="chain" id="PRO_5038531715" description="Lipoprotein" evidence="2">
    <location>
        <begin position="28"/>
        <end position="158"/>
    </location>
</feature>
<keyword evidence="4" id="KW-1185">Reference proteome</keyword>
<dbReference type="AlphaFoldDB" id="A0A543AZD1"/>
<dbReference type="InParanoid" id="A0A543AZD1"/>
<evidence type="ECO:0000313" key="4">
    <source>
        <dbReference type="Proteomes" id="UP000317043"/>
    </source>
</evidence>
<evidence type="ECO:0008006" key="5">
    <source>
        <dbReference type="Google" id="ProtNLM"/>
    </source>
</evidence>
<dbReference type="PROSITE" id="PS51257">
    <property type="entry name" value="PROKAR_LIPOPROTEIN"/>
    <property type="match status" value="1"/>
</dbReference>
<evidence type="ECO:0000313" key="3">
    <source>
        <dbReference type="EMBL" id="TQL77921.1"/>
    </source>
</evidence>
<evidence type="ECO:0000256" key="2">
    <source>
        <dbReference type="SAM" id="SignalP"/>
    </source>
</evidence>
<keyword evidence="2" id="KW-0732">Signal</keyword>
<name>A0A543AZD1_9ACTN</name>
<dbReference type="Proteomes" id="UP000317043">
    <property type="component" value="Unassembled WGS sequence"/>
</dbReference>
<protein>
    <recommendedName>
        <fullName evidence="5">Lipoprotein</fullName>
    </recommendedName>
</protein>
<gene>
    <name evidence="3" type="ORF">FB566_3495</name>
</gene>
<accession>A0A543AZD1</accession>